<keyword evidence="9" id="KW-1185">Reference proteome</keyword>
<evidence type="ECO:0000256" key="4">
    <source>
        <dbReference type="ARBA" id="ARBA00023242"/>
    </source>
</evidence>
<evidence type="ECO:0000259" key="7">
    <source>
        <dbReference type="PROSITE" id="PS51294"/>
    </source>
</evidence>
<dbReference type="Gene3D" id="1.10.10.60">
    <property type="entry name" value="Homeodomain-like"/>
    <property type="match status" value="2"/>
</dbReference>
<dbReference type="PANTHER" id="PTHR45614:SF279">
    <property type="entry name" value="HOMEODOMAIN-LIKE PROTEIN-RELATED"/>
    <property type="match status" value="1"/>
</dbReference>
<dbReference type="SUPFAM" id="SSF46689">
    <property type="entry name" value="Homeodomain-like"/>
    <property type="match status" value="1"/>
</dbReference>
<dbReference type="InterPro" id="IPR017930">
    <property type="entry name" value="Myb_dom"/>
</dbReference>
<dbReference type="InterPro" id="IPR001005">
    <property type="entry name" value="SANT/Myb"/>
</dbReference>
<evidence type="ECO:0000256" key="2">
    <source>
        <dbReference type="ARBA" id="ARBA00022737"/>
    </source>
</evidence>
<name>A0AAD8KGE5_TARER</name>
<protein>
    <submittedName>
        <fullName evidence="8">Uncharacterized protein</fullName>
    </submittedName>
</protein>
<evidence type="ECO:0000259" key="6">
    <source>
        <dbReference type="PROSITE" id="PS50090"/>
    </source>
</evidence>
<dbReference type="GO" id="GO:0005634">
    <property type="term" value="C:nucleus"/>
    <property type="evidence" value="ECO:0007669"/>
    <property type="project" value="UniProtKB-SubCell"/>
</dbReference>
<feature type="domain" description="HTH myb-type" evidence="7">
    <location>
        <begin position="186"/>
        <end position="232"/>
    </location>
</feature>
<proteinExistence type="predicted"/>
<dbReference type="FunFam" id="1.10.10.60:FF:000010">
    <property type="entry name" value="Transcriptional activator Myb isoform A"/>
    <property type="match status" value="1"/>
</dbReference>
<dbReference type="InterPro" id="IPR009057">
    <property type="entry name" value="Homeodomain-like_sf"/>
</dbReference>
<organism evidence="8 9">
    <name type="scientific">Tagetes erecta</name>
    <name type="common">African marigold</name>
    <dbReference type="NCBI Taxonomy" id="13708"/>
    <lineage>
        <taxon>Eukaryota</taxon>
        <taxon>Viridiplantae</taxon>
        <taxon>Streptophyta</taxon>
        <taxon>Embryophyta</taxon>
        <taxon>Tracheophyta</taxon>
        <taxon>Spermatophyta</taxon>
        <taxon>Magnoliopsida</taxon>
        <taxon>eudicotyledons</taxon>
        <taxon>Gunneridae</taxon>
        <taxon>Pentapetalae</taxon>
        <taxon>asterids</taxon>
        <taxon>campanulids</taxon>
        <taxon>Asterales</taxon>
        <taxon>Asteraceae</taxon>
        <taxon>Asteroideae</taxon>
        <taxon>Heliantheae alliance</taxon>
        <taxon>Tageteae</taxon>
        <taxon>Tagetes</taxon>
    </lineage>
</organism>
<dbReference type="SMART" id="SM00717">
    <property type="entry name" value="SANT"/>
    <property type="match status" value="2"/>
</dbReference>
<reference evidence="8" key="1">
    <citation type="journal article" date="2023" name="bioRxiv">
        <title>Improved chromosome-level genome assembly for marigold (Tagetes erecta).</title>
        <authorList>
            <person name="Jiang F."/>
            <person name="Yuan L."/>
            <person name="Wang S."/>
            <person name="Wang H."/>
            <person name="Xu D."/>
            <person name="Wang A."/>
            <person name="Fan W."/>
        </authorList>
    </citation>
    <scope>NUCLEOTIDE SEQUENCE</scope>
    <source>
        <strain evidence="8">WSJ</strain>
        <tissue evidence="8">Leaf</tissue>
    </source>
</reference>
<dbReference type="AlphaFoldDB" id="A0AAD8KGE5"/>
<evidence type="ECO:0000256" key="3">
    <source>
        <dbReference type="ARBA" id="ARBA00023125"/>
    </source>
</evidence>
<comment type="subcellular location">
    <subcellularLocation>
        <location evidence="1">Nucleus</location>
    </subcellularLocation>
</comment>
<evidence type="ECO:0000256" key="1">
    <source>
        <dbReference type="ARBA" id="ARBA00004123"/>
    </source>
</evidence>
<dbReference type="InterPro" id="IPR050560">
    <property type="entry name" value="MYB_TF"/>
</dbReference>
<sequence length="373" mass="41902">MDHGHNNGDQGGRVPSFANFAFPLSSPSWYTPTPQLAPPCNLSWDQSHQNLKTHDATFIPTNAFGEFSSSSLASGIASSVPIISSFNMDQRLGVDNMMINRPNIDFTNHVISYSSNQISDSGPNASRNCSKRLWTAEEDSKLYALVSQFGTKNWTLISESMDGRAGKQCRERWYNNLRPDIKSDVWSEDEERILIEAHEKMGNKWSQISKLLPGRTENAIKNHWNAATRKKTTRLNRNKKHEPDNNAMPKSTLLRDYMIKSMPTKKCTTSSNASMRDFTLDEPQPTSLSSDPDPTYDDDFSFMVQALEPHELQTNMNPQGFIGNGGDQHVLIEDDSFDMHLNSNFMSCPVTQPVYAYGDMNMDLAFSGDFSSA</sequence>
<dbReference type="PROSITE" id="PS50090">
    <property type="entry name" value="MYB_LIKE"/>
    <property type="match status" value="2"/>
</dbReference>
<dbReference type="PROSITE" id="PS51294">
    <property type="entry name" value="HTH_MYB"/>
    <property type="match status" value="2"/>
</dbReference>
<gene>
    <name evidence="8" type="ORF">QVD17_22745</name>
</gene>
<dbReference type="GO" id="GO:0000978">
    <property type="term" value="F:RNA polymerase II cis-regulatory region sequence-specific DNA binding"/>
    <property type="evidence" value="ECO:0007669"/>
    <property type="project" value="TreeGrafter"/>
</dbReference>
<dbReference type="PANTHER" id="PTHR45614">
    <property type="entry name" value="MYB PROTEIN-RELATED"/>
    <property type="match status" value="1"/>
</dbReference>
<feature type="domain" description="Myb-like" evidence="6">
    <location>
        <begin position="178"/>
        <end position="228"/>
    </location>
</feature>
<feature type="domain" description="Myb-like" evidence="6">
    <location>
        <begin position="126"/>
        <end position="177"/>
    </location>
</feature>
<dbReference type="EMBL" id="JAUHHV010000006">
    <property type="protein sequence ID" value="KAK1420846.1"/>
    <property type="molecule type" value="Genomic_DNA"/>
</dbReference>
<feature type="domain" description="HTH myb-type" evidence="7">
    <location>
        <begin position="126"/>
        <end position="181"/>
    </location>
</feature>
<dbReference type="Proteomes" id="UP001229421">
    <property type="component" value="Unassembled WGS sequence"/>
</dbReference>
<keyword evidence="3" id="KW-0238">DNA-binding</keyword>
<dbReference type="CDD" id="cd00167">
    <property type="entry name" value="SANT"/>
    <property type="match status" value="2"/>
</dbReference>
<comment type="caution">
    <text evidence="8">The sequence shown here is derived from an EMBL/GenBank/DDBJ whole genome shotgun (WGS) entry which is preliminary data.</text>
</comment>
<accession>A0AAD8KGE5</accession>
<feature type="region of interest" description="Disordered" evidence="5">
    <location>
        <begin position="265"/>
        <end position="293"/>
    </location>
</feature>
<dbReference type="GO" id="GO:0000981">
    <property type="term" value="F:DNA-binding transcription factor activity, RNA polymerase II-specific"/>
    <property type="evidence" value="ECO:0007669"/>
    <property type="project" value="TreeGrafter"/>
</dbReference>
<keyword evidence="2" id="KW-0677">Repeat</keyword>
<keyword evidence="4" id="KW-0539">Nucleus</keyword>
<evidence type="ECO:0000256" key="5">
    <source>
        <dbReference type="SAM" id="MobiDB-lite"/>
    </source>
</evidence>
<evidence type="ECO:0000313" key="9">
    <source>
        <dbReference type="Proteomes" id="UP001229421"/>
    </source>
</evidence>
<evidence type="ECO:0000313" key="8">
    <source>
        <dbReference type="EMBL" id="KAK1420846.1"/>
    </source>
</evidence>
<dbReference type="Pfam" id="PF13921">
    <property type="entry name" value="Myb_DNA-bind_6"/>
    <property type="match status" value="1"/>
</dbReference>